<keyword evidence="1" id="KW-0812">Transmembrane</keyword>
<dbReference type="Proteomes" id="UP000278807">
    <property type="component" value="Unassembled WGS sequence"/>
</dbReference>
<proteinExistence type="predicted"/>
<dbReference type="EMBL" id="UZAE01001829">
    <property type="protein sequence ID" value="VDN99101.1"/>
    <property type="molecule type" value="Genomic_DNA"/>
</dbReference>
<keyword evidence="1" id="KW-1133">Transmembrane helix</keyword>
<reference evidence="4" key="1">
    <citation type="submission" date="2017-02" db="UniProtKB">
        <authorList>
            <consortium name="WormBaseParasite"/>
        </authorList>
    </citation>
    <scope>IDENTIFICATION</scope>
</reference>
<keyword evidence="1" id="KW-0472">Membrane</keyword>
<reference evidence="2 3" key="2">
    <citation type="submission" date="2018-11" db="EMBL/GenBank/DDBJ databases">
        <authorList>
            <consortium name="Pathogen Informatics"/>
        </authorList>
    </citation>
    <scope>NUCLEOTIDE SEQUENCE [LARGE SCALE GENOMIC DNA]</scope>
</reference>
<accession>A0A0R3T855</accession>
<organism evidence="4">
    <name type="scientific">Rodentolepis nana</name>
    <name type="common">Dwarf tapeworm</name>
    <name type="synonym">Hymenolepis nana</name>
    <dbReference type="NCBI Taxonomy" id="102285"/>
    <lineage>
        <taxon>Eukaryota</taxon>
        <taxon>Metazoa</taxon>
        <taxon>Spiralia</taxon>
        <taxon>Lophotrochozoa</taxon>
        <taxon>Platyhelminthes</taxon>
        <taxon>Cestoda</taxon>
        <taxon>Eucestoda</taxon>
        <taxon>Cyclophyllidea</taxon>
        <taxon>Hymenolepididae</taxon>
        <taxon>Rodentolepis</taxon>
    </lineage>
</organism>
<gene>
    <name evidence="2" type="ORF">HNAJ_LOCUS3242</name>
</gene>
<evidence type="ECO:0000313" key="3">
    <source>
        <dbReference type="Proteomes" id="UP000278807"/>
    </source>
</evidence>
<name>A0A0R3T855_RODNA</name>
<dbReference type="AlphaFoldDB" id="A0A0R3T855"/>
<keyword evidence="3" id="KW-1185">Reference proteome</keyword>
<protein>
    <submittedName>
        <fullName evidence="4">VWA_N domain-containing protein</fullName>
    </submittedName>
</protein>
<evidence type="ECO:0000313" key="4">
    <source>
        <dbReference type="WBParaSite" id="HNAJ_0000324301-mRNA-1"/>
    </source>
</evidence>
<feature type="transmembrane region" description="Helical" evidence="1">
    <location>
        <begin position="137"/>
        <end position="155"/>
    </location>
</feature>
<dbReference type="OrthoDB" id="6259158at2759"/>
<evidence type="ECO:0000256" key="1">
    <source>
        <dbReference type="SAM" id="Phobius"/>
    </source>
</evidence>
<evidence type="ECO:0000313" key="2">
    <source>
        <dbReference type="EMBL" id="VDN99101.1"/>
    </source>
</evidence>
<sequence length="156" mass="17983">YNIRSGLERIRRYVVPHKRVNFVFLFDGPISYITTSQGISLSRESNGLSIYWPSATEHRKSEQWFYASGNMQKTPLKLRVKHAVSNLKSVVKDLVFEPSNSTLDNPNYSHIQRIFFQPAYERAFKQTSISGTATPPLYVIIVPVIYLLLFLDDLLL</sequence>
<dbReference type="WBParaSite" id="HNAJ_0000324301-mRNA-1">
    <property type="protein sequence ID" value="HNAJ_0000324301-mRNA-1"/>
    <property type="gene ID" value="HNAJ_0000324301"/>
</dbReference>